<name>K1TYK0_9ZZZZ</name>
<protein>
    <submittedName>
        <fullName evidence="1">Uncharacterized protein</fullName>
    </submittedName>
</protein>
<comment type="caution">
    <text evidence="1">The sequence shown here is derived from an EMBL/GenBank/DDBJ whole genome shotgun (WGS) entry which is preliminary data.</text>
</comment>
<reference evidence="1" key="1">
    <citation type="journal article" date="2013" name="Environ. Microbiol.">
        <title>Microbiota from the distal guts of lean and obese adolescents exhibit partial functional redundancy besides clear differences in community structure.</title>
        <authorList>
            <person name="Ferrer M."/>
            <person name="Ruiz A."/>
            <person name="Lanza F."/>
            <person name="Haange S.B."/>
            <person name="Oberbach A."/>
            <person name="Till H."/>
            <person name="Bargiela R."/>
            <person name="Campoy C."/>
            <person name="Segura M.T."/>
            <person name="Richter M."/>
            <person name="von Bergen M."/>
            <person name="Seifert J."/>
            <person name="Suarez A."/>
        </authorList>
    </citation>
    <scope>NUCLEOTIDE SEQUENCE</scope>
</reference>
<sequence>YEWGRKDPMIYSSLLREAIWNEPCRGDITYAPGFEYELCDPKEYSVPYDVMTIEWSIQHPTWYMYDASFEDWESWESVPDWLYDSNSNLWGNRTTGTEIIMITDKTIYDPCPPGWRVPDLEDFKDISVASASMPYYVTIYYNGSQTAKYPLGDSI</sequence>
<organism evidence="1">
    <name type="scientific">human gut metagenome</name>
    <dbReference type="NCBI Taxonomy" id="408170"/>
    <lineage>
        <taxon>unclassified sequences</taxon>
        <taxon>metagenomes</taxon>
        <taxon>organismal metagenomes</taxon>
    </lineage>
</organism>
<feature type="non-terminal residue" evidence="1">
    <location>
        <position position="1"/>
    </location>
</feature>
<dbReference type="AlphaFoldDB" id="K1TYK0"/>
<gene>
    <name evidence="1" type="ORF">OBE_01574</name>
</gene>
<evidence type="ECO:0000313" key="1">
    <source>
        <dbReference type="EMBL" id="EKC74988.1"/>
    </source>
</evidence>
<dbReference type="EMBL" id="AJWZ01001049">
    <property type="protein sequence ID" value="EKC74988.1"/>
    <property type="molecule type" value="Genomic_DNA"/>
</dbReference>
<proteinExistence type="predicted"/>
<accession>K1TYK0</accession>